<comment type="caution">
    <text evidence="1">The sequence shown here is derived from an EMBL/GenBank/DDBJ whole genome shotgun (WGS) entry which is preliminary data.</text>
</comment>
<evidence type="ECO:0000313" key="1">
    <source>
        <dbReference type="EMBL" id="PWK16732.1"/>
    </source>
</evidence>
<dbReference type="EMBL" id="QGGO01000046">
    <property type="protein sequence ID" value="PWK16732.1"/>
    <property type="molecule type" value="Genomic_DNA"/>
</dbReference>
<dbReference type="AlphaFoldDB" id="A0A316DGT8"/>
<organism evidence="1 2">
    <name type="scientific">Arcicella aurantiaca</name>
    <dbReference type="NCBI Taxonomy" id="591202"/>
    <lineage>
        <taxon>Bacteria</taxon>
        <taxon>Pseudomonadati</taxon>
        <taxon>Bacteroidota</taxon>
        <taxon>Cytophagia</taxon>
        <taxon>Cytophagales</taxon>
        <taxon>Flectobacillaceae</taxon>
        <taxon>Arcicella</taxon>
    </lineage>
</organism>
<dbReference type="RefSeq" id="WP_109745504.1">
    <property type="nucleotide sequence ID" value="NZ_QGGO01000046.1"/>
</dbReference>
<name>A0A316DGT8_9BACT</name>
<sequence>MLIPFNKMPDYARIWVYQANKNLSEAEVNYIQQNLENQVNQWAAHGADLMGAVQILHNRFVLVAVDEMHNQASGCSIDASTRWLKDLGAEMNIDFFNRSIAFVDNDQIQTVEMLKIKPLVAEGILTPDTLIFNNLVPNIGEFKNAWQVSAINSWMKRYFQTATI</sequence>
<evidence type="ECO:0000313" key="2">
    <source>
        <dbReference type="Proteomes" id="UP000245489"/>
    </source>
</evidence>
<dbReference type="Proteomes" id="UP000245489">
    <property type="component" value="Unassembled WGS sequence"/>
</dbReference>
<reference evidence="1 2" key="1">
    <citation type="submission" date="2018-05" db="EMBL/GenBank/DDBJ databases">
        <title>Genomic Encyclopedia of Archaeal and Bacterial Type Strains, Phase II (KMG-II): from individual species to whole genera.</title>
        <authorList>
            <person name="Goeker M."/>
        </authorList>
    </citation>
    <scope>NUCLEOTIDE SEQUENCE [LARGE SCALE GENOMIC DNA]</scope>
    <source>
        <strain evidence="1 2">DSM 22214</strain>
    </source>
</reference>
<protein>
    <recommendedName>
        <fullName evidence="3">ABC transporter ATPase</fullName>
    </recommendedName>
</protein>
<dbReference type="OrthoDB" id="978691at2"/>
<accession>A0A316DGT8</accession>
<gene>
    <name evidence="1" type="ORF">LV89_04801</name>
</gene>
<keyword evidence="2" id="KW-1185">Reference proteome</keyword>
<evidence type="ECO:0008006" key="3">
    <source>
        <dbReference type="Google" id="ProtNLM"/>
    </source>
</evidence>
<proteinExistence type="predicted"/>